<dbReference type="EMBL" id="JARO02006746">
    <property type="protein sequence ID" value="KPP64821.1"/>
    <property type="molecule type" value="Genomic_DNA"/>
</dbReference>
<gene>
    <name evidence="10" type="ORF">Z043_116796</name>
</gene>
<feature type="transmembrane region" description="Helical" evidence="9">
    <location>
        <begin position="177"/>
        <end position="196"/>
    </location>
</feature>
<sequence>LVLQYFQSNSESISNGICVLLALISVKLYTSFDFNCPCIPQYNKVYALGVMFVPPVILFFLGVMINRHTGVMMEEWLRPVGKRSKNPAVVKYLFSAMLQRALLAPMVWVLVTLLDGKCFVCAFSMSVDPRHFTGLPNNTGLDLVRIMAKVPCKEDAVFQNSTFRKAVSRYVRCYSQAIGWSILLLLILLGALARVLKPCFDHATFLQTRYWSNYLDIEQKLFDETCVLHARDFARKCVEQFFEGMQEDVHLRLPLAPARTRAPRTEADEETEDRLHGITRQEQVNRLLHTWYECRPELDVSRVAPQPRVCVTWEDRDGRVLFSDSNQESFMNGICGIMALASAQLYSAFEFNCPCLPEYNYAYGMGILVVPPVWFFLLGFVLNNNVSVLAEEWRRPTGRRRKDPARSLIAPVLWISVTLMDGKSFLCAFSVHLDPGRFGNRSSPAVPRADLERLLAKVPCHDVFDGHAVVSREAATRYLRCISQACGWMFLLLTTFVAFLVRAIRPCFTQAVFLKTKYWSHYVDIERKMFEETCTEHAKSFARVCIQRYFESTGGEMTTFHSQWTHDKGGDKVDGDKCSNEKDKLLGIRVQEDMNKVLWNWHRCKPPLDIREEDLCHTKGSGCTRRGELHRKEWVSYYSKV</sequence>
<keyword evidence="4 9" id="KW-0812">Transmembrane</keyword>
<proteinExistence type="inferred from homology"/>
<feature type="transmembrane region" description="Helical" evidence="9">
    <location>
        <begin position="329"/>
        <end position="349"/>
    </location>
</feature>
<organism evidence="10 11">
    <name type="scientific">Scleropages formosus</name>
    <name type="common">Asian bonytongue</name>
    <name type="synonym">Osteoglossum formosum</name>
    <dbReference type="NCBI Taxonomy" id="113540"/>
    <lineage>
        <taxon>Eukaryota</taxon>
        <taxon>Metazoa</taxon>
        <taxon>Chordata</taxon>
        <taxon>Craniata</taxon>
        <taxon>Vertebrata</taxon>
        <taxon>Euteleostomi</taxon>
        <taxon>Actinopterygii</taxon>
        <taxon>Neopterygii</taxon>
        <taxon>Teleostei</taxon>
        <taxon>Osteoglossocephala</taxon>
        <taxon>Osteoglossomorpha</taxon>
        <taxon>Osteoglossiformes</taxon>
        <taxon>Osteoglossidae</taxon>
        <taxon>Scleropages</taxon>
    </lineage>
</organism>
<feature type="transmembrane region" description="Helical" evidence="9">
    <location>
        <begin position="361"/>
        <end position="386"/>
    </location>
</feature>
<dbReference type="InterPro" id="IPR029569">
    <property type="entry name" value="CALHM"/>
</dbReference>
<evidence type="ECO:0000313" key="11">
    <source>
        <dbReference type="Proteomes" id="UP000034805"/>
    </source>
</evidence>
<dbReference type="GO" id="GO:0005261">
    <property type="term" value="F:monoatomic cation channel activity"/>
    <property type="evidence" value="ECO:0007669"/>
    <property type="project" value="TreeGrafter"/>
</dbReference>
<dbReference type="Proteomes" id="UP000034805">
    <property type="component" value="Unassembled WGS sequence"/>
</dbReference>
<dbReference type="PANTHER" id="PTHR32261">
    <property type="entry name" value="CALCIUM HOMEOSTASIS MODULATOR PROTEIN"/>
    <property type="match status" value="1"/>
</dbReference>
<evidence type="ECO:0000256" key="5">
    <source>
        <dbReference type="ARBA" id="ARBA00022989"/>
    </source>
</evidence>
<evidence type="ECO:0000256" key="9">
    <source>
        <dbReference type="SAM" id="Phobius"/>
    </source>
</evidence>
<dbReference type="GO" id="GO:1904669">
    <property type="term" value="P:ATP export"/>
    <property type="evidence" value="ECO:0007669"/>
    <property type="project" value="UniProtKB-ARBA"/>
</dbReference>
<keyword evidence="6" id="KW-0406">Ion transport</keyword>
<comment type="similarity">
    <text evidence="2">Belongs to the CALHM family.</text>
</comment>
<evidence type="ECO:0000256" key="8">
    <source>
        <dbReference type="ARBA" id="ARBA00023303"/>
    </source>
</evidence>
<comment type="subcellular location">
    <subcellularLocation>
        <location evidence="1">Membrane</location>
        <topology evidence="1">Multi-pass membrane protein</topology>
    </subcellularLocation>
</comment>
<protein>
    <submittedName>
        <fullName evidence="10">Calcium homeostasis modulator protein 3-like</fullName>
    </submittedName>
</protein>
<feature type="transmembrane region" description="Helical" evidence="9">
    <location>
        <begin position="101"/>
        <end position="125"/>
    </location>
</feature>
<dbReference type="Pfam" id="PF14798">
    <property type="entry name" value="Ca_hom_mod"/>
    <property type="match status" value="2"/>
</dbReference>
<evidence type="ECO:0000256" key="7">
    <source>
        <dbReference type="ARBA" id="ARBA00023136"/>
    </source>
</evidence>
<evidence type="ECO:0000256" key="3">
    <source>
        <dbReference type="ARBA" id="ARBA00022448"/>
    </source>
</evidence>
<feature type="transmembrane region" description="Helical" evidence="9">
    <location>
        <begin position="482"/>
        <end position="501"/>
    </location>
</feature>
<keyword evidence="3" id="KW-0813">Transport</keyword>
<evidence type="ECO:0000256" key="4">
    <source>
        <dbReference type="ARBA" id="ARBA00022692"/>
    </source>
</evidence>
<dbReference type="AlphaFoldDB" id="A0A0P7WME6"/>
<reference evidence="10 11" key="1">
    <citation type="submission" date="2015-08" db="EMBL/GenBank/DDBJ databases">
        <title>The genome of the Asian arowana (Scleropages formosus).</title>
        <authorList>
            <person name="Tan M.H."/>
            <person name="Gan H.M."/>
            <person name="Croft L.J."/>
            <person name="Austin C.M."/>
        </authorList>
    </citation>
    <scope>NUCLEOTIDE SEQUENCE [LARGE SCALE GENOMIC DNA]</scope>
    <source>
        <strain evidence="10">Aro1</strain>
    </source>
</reference>
<keyword evidence="8" id="KW-0407">Ion channel</keyword>
<feature type="transmembrane region" description="Helical" evidence="9">
    <location>
        <begin position="45"/>
        <end position="65"/>
    </location>
</feature>
<feature type="non-terminal residue" evidence="10">
    <location>
        <position position="1"/>
    </location>
</feature>
<evidence type="ECO:0000313" key="10">
    <source>
        <dbReference type="EMBL" id="KPP64821.1"/>
    </source>
</evidence>
<feature type="transmembrane region" description="Helical" evidence="9">
    <location>
        <begin position="12"/>
        <end position="30"/>
    </location>
</feature>
<name>A0A0P7WME6_SCLFO</name>
<accession>A0A0P7WME6</accession>
<dbReference type="GO" id="GO:0005886">
    <property type="term" value="C:plasma membrane"/>
    <property type="evidence" value="ECO:0007669"/>
    <property type="project" value="TreeGrafter"/>
</dbReference>
<keyword evidence="5 9" id="KW-1133">Transmembrane helix</keyword>
<dbReference type="PANTHER" id="PTHR32261:SF7">
    <property type="entry name" value="CALCIUM HOMEOSTASIS MODULATOR PROTEIN 3"/>
    <property type="match status" value="1"/>
</dbReference>
<comment type="caution">
    <text evidence="10">The sequence shown here is derived from an EMBL/GenBank/DDBJ whole genome shotgun (WGS) entry which is preliminary data.</text>
</comment>
<evidence type="ECO:0000256" key="2">
    <source>
        <dbReference type="ARBA" id="ARBA00008497"/>
    </source>
</evidence>
<evidence type="ECO:0000256" key="6">
    <source>
        <dbReference type="ARBA" id="ARBA00023065"/>
    </source>
</evidence>
<evidence type="ECO:0000256" key="1">
    <source>
        <dbReference type="ARBA" id="ARBA00004141"/>
    </source>
</evidence>
<keyword evidence="7 9" id="KW-0472">Membrane</keyword>